<dbReference type="PANTHER" id="PTHR21432:SF20">
    <property type="entry name" value="ACETYL-COA HYDROLASE"/>
    <property type="match status" value="1"/>
</dbReference>
<proteinExistence type="predicted"/>
<dbReference type="AlphaFoldDB" id="Q7P7F9"/>
<organism evidence="2 3">
    <name type="scientific">Fusobacterium vincentii ATCC 49256</name>
    <dbReference type="NCBI Taxonomy" id="209882"/>
    <lineage>
        <taxon>Bacteria</taxon>
        <taxon>Fusobacteriati</taxon>
        <taxon>Fusobacteriota</taxon>
        <taxon>Fusobacteriia</taxon>
        <taxon>Fusobacteriales</taxon>
        <taxon>Fusobacteriaceae</taxon>
        <taxon>Fusobacterium</taxon>
    </lineage>
</organism>
<name>Q7P7F9_FUSVC</name>
<keyword evidence="2" id="KW-0808">Transferase</keyword>
<dbReference type="Proteomes" id="UP000006454">
    <property type="component" value="Unassembled WGS sequence"/>
</dbReference>
<protein>
    <submittedName>
        <fullName evidence="2">4-hydroxybutyrate coenzyme A transferase</fullName>
    </submittedName>
</protein>
<dbReference type="SUPFAM" id="SSF100950">
    <property type="entry name" value="NagB/RpiA/CoA transferase-like"/>
    <property type="match status" value="1"/>
</dbReference>
<dbReference type="InterPro" id="IPR003702">
    <property type="entry name" value="ActCoA_hydro_N"/>
</dbReference>
<reference evidence="2 3" key="1">
    <citation type="journal article" date="2003" name="Genome Res.">
        <title>Genome analysis of F. nucleatum sub spp vincentii and its comparison with the genome of F. nucleatum ATCC 25586.</title>
        <authorList>
            <person name="Kapatral V."/>
            <person name="Ivanova N."/>
            <person name="Anderson I."/>
            <person name="Reznik G."/>
            <person name="Bhattacharyya A."/>
            <person name="Gardner W.L."/>
            <person name="Mikhailova N."/>
            <person name="Lapidus A."/>
            <person name="Larsen N."/>
            <person name="D'Souza M."/>
            <person name="Walunas T."/>
            <person name="Haselkorn R."/>
            <person name="Overbeek R."/>
            <person name="Kyrpides N."/>
        </authorList>
    </citation>
    <scope>NUCLEOTIDE SEQUENCE [LARGE SCALE GENOMIC DNA]</scope>
    <source>
        <strain evidence="2 3">ATCC 49256</strain>
    </source>
</reference>
<feature type="domain" description="Acetyl-CoA hydrolase/transferase N-terminal" evidence="1">
    <location>
        <begin position="5"/>
        <end position="185"/>
    </location>
</feature>
<gene>
    <name evidence="2" type="ORF">FNV1610</name>
</gene>
<accession>Q7P7F9</accession>
<dbReference type="Gene3D" id="3.40.1080.10">
    <property type="entry name" value="Glutaconate Coenzyme A-transferase"/>
    <property type="match status" value="1"/>
</dbReference>
<dbReference type="InterPro" id="IPR046433">
    <property type="entry name" value="ActCoA_hydro"/>
</dbReference>
<sequence length="249" mass="27865">MKNWKESYKTKICTPDEAIQKIKDAKRISFGHICSESTVLTEALIRNKKLFKKLEIAHLLSVGKSEYAKEENSEYFRHNALFIGPNTREAANSSYGDYTPTFFFETAKLFGKDGELTLDAMLLQVSTPDEHGYCSYGLSCDYTKSATENAKIVIAQINKFVPRTLGNCFVHIDDIDYIIEEDTPIPEVQPPVVGETERKIGEFCASLVRDGDTLQLGIGAIPVAVLNFLKDKKDLGIHSEMISDGIVRI</sequence>
<evidence type="ECO:0000313" key="2">
    <source>
        <dbReference type="EMBL" id="EAA24740.1"/>
    </source>
</evidence>
<dbReference type="GO" id="GO:0006083">
    <property type="term" value="P:acetate metabolic process"/>
    <property type="evidence" value="ECO:0007669"/>
    <property type="project" value="InterPro"/>
</dbReference>
<comment type="caution">
    <text evidence="2">The sequence shown here is derived from an EMBL/GenBank/DDBJ whole genome shotgun (WGS) entry which is preliminary data.</text>
</comment>
<dbReference type="Gene3D" id="3.30.750.70">
    <property type="entry name" value="4-hydroxybutyrate coenzyme like domains"/>
    <property type="match status" value="1"/>
</dbReference>
<dbReference type="Pfam" id="PF02550">
    <property type="entry name" value="AcetylCoA_hydro"/>
    <property type="match status" value="1"/>
</dbReference>
<dbReference type="InterPro" id="IPR037171">
    <property type="entry name" value="NagB/RpiA_transferase-like"/>
</dbReference>
<evidence type="ECO:0000259" key="1">
    <source>
        <dbReference type="Pfam" id="PF02550"/>
    </source>
</evidence>
<dbReference type="GO" id="GO:0008775">
    <property type="term" value="F:acetate CoA-transferase activity"/>
    <property type="evidence" value="ECO:0007669"/>
    <property type="project" value="InterPro"/>
</dbReference>
<dbReference type="EMBL" id="AABF01000017">
    <property type="protein sequence ID" value="EAA24740.1"/>
    <property type="molecule type" value="Genomic_DNA"/>
</dbReference>
<dbReference type="PANTHER" id="PTHR21432">
    <property type="entry name" value="ACETYL-COA HYDROLASE-RELATED"/>
    <property type="match status" value="1"/>
</dbReference>
<evidence type="ECO:0000313" key="3">
    <source>
        <dbReference type="Proteomes" id="UP000006454"/>
    </source>
</evidence>